<proteinExistence type="predicted"/>
<dbReference type="OrthoDB" id="10258608at2759"/>
<name>A0A7J7KCA0_BUGNE</name>
<gene>
    <name evidence="2" type="ORF">EB796_005843</name>
</gene>
<comment type="caution">
    <text evidence="2">The sequence shown here is derived from an EMBL/GenBank/DDBJ whole genome shotgun (WGS) entry which is preliminary data.</text>
</comment>
<evidence type="ECO:0000256" key="1">
    <source>
        <dbReference type="SAM" id="MobiDB-lite"/>
    </source>
</evidence>
<sequence>MLEEIYYAIQKEEIVLPEERTGLVKELYSWKVLLGKAAAPQSSFIHAPTGCYDNELFTIIWGPTIAALSFVFDKSQDSVIVQKAITGFRKCAMISAHYGLSEVFDNIIISLCKFTTFLNTSESSDLIAVSFAANHKAQLAAKTVFSLAHRHGDMLREGWKNILDCMITLYRARLLPATFTEVEDFLNPDGKIKLVKENKPSDPRNDSGVFNAFFTYFSADSAAQKTQPVEEQQAKETSKQVIDDCDLDSVIDDTKFLRTSSLQELIKALITLCQVDELENGDCPDEDTVVFFLELLIRVILQNRDRAGAIWQSVRDHLSSIIMHATDHTFLAERAVIGLLRIAIRLLCREEVACQVLPSLRVLLLMKGTVLRSMSRQLAFGMHLLLETNAANIHSTQDWCCLFTLLEVIGAGGSVPPSPYSEMNGGTQAEEDAGAQSDGEMSSRVTGDTGDAASDRGLHIRQ</sequence>
<feature type="compositionally biased region" description="Basic and acidic residues" evidence="1">
    <location>
        <begin position="453"/>
        <end position="462"/>
    </location>
</feature>
<protein>
    <submittedName>
        <fullName evidence="2">GBF1</fullName>
    </submittedName>
</protein>
<accession>A0A7J7KCA0</accession>
<dbReference type="AlphaFoldDB" id="A0A7J7KCA0"/>
<evidence type="ECO:0000313" key="2">
    <source>
        <dbReference type="EMBL" id="KAF6035845.1"/>
    </source>
</evidence>
<dbReference type="PANTHER" id="PTHR10663">
    <property type="entry name" value="GUANYL-NUCLEOTIDE EXCHANGE FACTOR"/>
    <property type="match status" value="1"/>
</dbReference>
<feature type="region of interest" description="Disordered" evidence="1">
    <location>
        <begin position="417"/>
        <end position="462"/>
    </location>
</feature>
<reference evidence="2" key="1">
    <citation type="submission" date="2020-06" db="EMBL/GenBank/DDBJ databases">
        <title>Draft genome of Bugula neritina, a colonial animal packing powerful symbionts and potential medicines.</title>
        <authorList>
            <person name="Rayko M."/>
        </authorList>
    </citation>
    <scope>NUCLEOTIDE SEQUENCE [LARGE SCALE GENOMIC DNA]</scope>
    <source>
        <strain evidence="2">Kwan_BN1</strain>
    </source>
</reference>
<dbReference type="PANTHER" id="PTHR10663:SF388">
    <property type="entry name" value="GOLGI-SPECIFIC BREFELDIN A-RESISTANCE GUANINE NUCLEOTIDE EXCHANGE FACTOR 1"/>
    <property type="match status" value="1"/>
</dbReference>
<evidence type="ECO:0000313" key="3">
    <source>
        <dbReference type="Proteomes" id="UP000593567"/>
    </source>
</evidence>
<dbReference type="EMBL" id="VXIV02000819">
    <property type="protein sequence ID" value="KAF6035845.1"/>
    <property type="molecule type" value="Genomic_DNA"/>
</dbReference>
<keyword evidence="3" id="KW-1185">Reference proteome</keyword>
<dbReference type="Proteomes" id="UP000593567">
    <property type="component" value="Unassembled WGS sequence"/>
</dbReference>
<organism evidence="2 3">
    <name type="scientific">Bugula neritina</name>
    <name type="common">Brown bryozoan</name>
    <name type="synonym">Sertularia neritina</name>
    <dbReference type="NCBI Taxonomy" id="10212"/>
    <lineage>
        <taxon>Eukaryota</taxon>
        <taxon>Metazoa</taxon>
        <taxon>Spiralia</taxon>
        <taxon>Lophotrochozoa</taxon>
        <taxon>Bryozoa</taxon>
        <taxon>Gymnolaemata</taxon>
        <taxon>Cheilostomatida</taxon>
        <taxon>Flustrina</taxon>
        <taxon>Buguloidea</taxon>
        <taxon>Bugulidae</taxon>
        <taxon>Bugula</taxon>
    </lineage>
</organism>